<dbReference type="PANTHER" id="PTHR11070">
    <property type="entry name" value="UVRD / RECB / PCRA DNA HELICASE FAMILY MEMBER"/>
    <property type="match status" value="1"/>
</dbReference>
<evidence type="ECO:0000256" key="7">
    <source>
        <dbReference type="ARBA" id="ARBA00022763"/>
    </source>
</evidence>
<keyword evidence="11" id="KW-0067">ATP-binding</keyword>
<comment type="similarity">
    <text evidence="4">Belongs to the helicase family. UvrD subfamily.</text>
</comment>
<keyword evidence="15" id="KW-0539">Nucleus</keyword>
<gene>
    <name evidence="24" type="primary">FBXO18</name>
    <name evidence="24" type="ORF">A306_00011319</name>
</gene>
<evidence type="ECO:0000256" key="18">
    <source>
        <dbReference type="ARBA" id="ARBA00048988"/>
    </source>
</evidence>
<keyword evidence="10 24" id="KW-0347">Helicase</keyword>
<dbReference type="AlphaFoldDB" id="A0A2I0LXA7"/>
<comment type="pathway">
    <text evidence="3">Protein modification; protein ubiquitination.</text>
</comment>
<dbReference type="GO" id="GO:0005694">
    <property type="term" value="C:chromosome"/>
    <property type="evidence" value="ECO:0007669"/>
    <property type="project" value="UniProtKB-SubCell"/>
</dbReference>
<keyword evidence="25" id="KW-1185">Reference proteome</keyword>
<dbReference type="SUPFAM" id="SSF81383">
    <property type="entry name" value="F-box domain"/>
    <property type="match status" value="1"/>
</dbReference>
<evidence type="ECO:0000259" key="23">
    <source>
        <dbReference type="PROSITE" id="PS50181"/>
    </source>
</evidence>
<dbReference type="GO" id="GO:0016787">
    <property type="term" value="F:hydrolase activity"/>
    <property type="evidence" value="ECO:0007669"/>
    <property type="project" value="UniProtKB-KW"/>
</dbReference>
<feature type="region of interest" description="Disordered" evidence="22">
    <location>
        <begin position="204"/>
        <end position="231"/>
    </location>
</feature>
<comment type="caution">
    <text evidence="24">The sequence shown here is derived from an EMBL/GenBank/DDBJ whole genome shotgun (WGS) entry which is preliminary data.</text>
</comment>
<dbReference type="CDD" id="cd22095">
    <property type="entry name" value="F-box_FBXO18"/>
    <property type="match status" value="1"/>
</dbReference>
<evidence type="ECO:0000256" key="4">
    <source>
        <dbReference type="ARBA" id="ARBA00009922"/>
    </source>
</evidence>
<dbReference type="EC" id="5.6.2.4" evidence="17"/>
<evidence type="ECO:0000256" key="6">
    <source>
        <dbReference type="ARBA" id="ARBA00022741"/>
    </source>
</evidence>
<dbReference type="InParanoid" id="A0A2I0LXA7"/>
<dbReference type="InterPro" id="IPR001810">
    <property type="entry name" value="F-box_dom"/>
</dbReference>
<organism evidence="24 25">
    <name type="scientific">Columba livia</name>
    <name type="common">Rock dove</name>
    <dbReference type="NCBI Taxonomy" id="8932"/>
    <lineage>
        <taxon>Eukaryota</taxon>
        <taxon>Metazoa</taxon>
        <taxon>Chordata</taxon>
        <taxon>Craniata</taxon>
        <taxon>Vertebrata</taxon>
        <taxon>Euteleostomi</taxon>
        <taxon>Archelosauria</taxon>
        <taxon>Archosauria</taxon>
        <taxon>Dinosauria</taxon>
        <taxon>Saurischia</taxon>
        <taxon>Theropoda</taxon>
        <taxon>Coelurosauria</taxon>
        <taxon>Aves</taxon>
        <taxon>Neognathae</taxon>
        <taxon>Neoaves</taxon>
        <taxon>Columbimorphae</taxon>
        <taxon>Columbiformes</taxon>
        <taxon>Columbidae</taxon>
        <taxon>Columba</taxon>
    </lineage>
</organism>
<dbReference type="FunCoup" id="A0A2I0LXA7">
    <property type="interactions" value="523"/>
</dbReference>
<keyword evidence="6" id="KW-0547">Nucleotide-binding</keyword>
<evidence type="ECO:0000256" key="12">
    <source>
        <dbReference type="ARBA" id="ARBA00023125"/>
    </source>
</evidence>
<dbReference type="Gene3D" id="3.40.50.300">
    <property type="entry name" value="P-loop containing nucleotide triphosphate hydrolases"/>
    <property type="match status" value="1"/>
</dbReference>
<dbReference type="InterPro" id="IPR014016">
    <property type="entry name" value="UvrD-like_ATP-bd"/>
</dbReference>
<keyword evidence="13" id="KW-0234">DNA repair</keyword>
<evidence type="ECO:0000256" key="22">
    <source>
        <dbReference type="SAM" id="MobiDB-lite"/>
    </source>
</evidence>
<feature type="non-terminal residue" evidence="24">
    <location>
        <position position="1"/>
    </location>
</feature>
<proteinExistence type="inferred from homology"/>
<dbReference type="InterPro" id="IPR027417">
    <property type="entry name" value="P-loop_NTPase"/>
</dbReference>
<accession>A0A2I0LXA7</accession>
<protein>
    <recommendedName>
        <fullName evidence="19">F-box DNA helicase 1</fullName>
        <ecNumber evidence="17">5.6.2.4</ecNumber>
    </recommendedName>
    <alternativeName>
        <fullName evidence="21">DNA 3'-5' helicase 1</fullName>
    </alternativeName>
    <alternativeName>
        <fullName evidence="20">F-box only protein 18</fullName>
    </alternativeName>
</protein>
<evidence type="ECO:0000256" key="15">
    <source>
        <dbReference type="ARBA" id="ARBA00023242"/>
    </source>
</evidence>
<feature type="region of interest" description="Disordered" evidence="22">
    <location>
        <begin position="121"/>
        <end position="155"/>
    </location>
</feature>
<dbReference type="PANTHER" id="PTHR11070:SF30">
    <property type="entry name" value="F-BOX DNA HELICASE 1"/>
    <property type="match status" value="1"/>
</dbReference>
<evidence type="ECO:0000256" key="21">
    <source>
        <dbReference type="ARBA" id="ARBA00079567"/>
    </source>
</evidence>
<dbReference type="PROSITE" id="PS50181">
    <property type="entry name" value="FBOX"/>
    <property type="match status" value="1"/>
</dbReference>
<evidence type="ECO:0000256" key="20">
    <source>
        <dbReference type="ARBA" id="ARBA00075040"/>
    </source>
</evidence>
<feature type="domain" description="F-box" evidence="23">
    <location>
        <begin position="290"/>
        <end position="339"/>
    </location>
</feature>
<keyword evidence="7" id="KW-0227">DNA damage</keyword>
<evidence type="ECO:0000256" key="10">
    <source>
        <dbReference type="ARBA" id="ARBA00022806"/>
    </source>
</evidence>
<sequence length="1156" mass="131119">SRKTEQTGSACVRSVGDFLWLPETCQGNFSSVASHSYKCKAARAAFGGDSPVCRQPVRCCDLGFLVSVSSRSKLRCLCLYSAGHPACGREELLTLLMYRFKKAHLTADDCKALAQSAEGSSSLTQPLSQRRSRGDVNRGLHPTPHARRCHGGQGQQKNITDYFKVSQTQRVGASVTNNSKIKEELPDPIFTGHDDSFSSISTVSEISGDSSFPDDEDFVPAPRKRSRKRPLSTAAILKPEHDLWGEPEEKTTVLHPEHSQIRQELDDMDIEPVPDKHYGLLGTRNWEAPQGSINQLPVEVLRNIFAFLPVTDLYQNLSLVCHSWREIVTDPSFIPWKKLYHRYLMKENMALHEVEQIMQSFAITKEEEGRVLGLIRCVSAISTRWNVDTGAVLRCLKSHHLFSKAEVCVSNKLPHLQSRTGPENMWAIIAVMVLFSDGVSDIQKLMACLQRPCSTLCVVEVTETLYCIATLLHAMRDRNIAITNRIHYNIFYCLYLMENASVTTQTVEEAAAGSCCRQDLWSGVCPEVKLTHEQQRILNHKIEHGQVVKIMAFAGTGKTTTLVKYAERYPDLNFLYVTFNKAAAERGKSVFPRNVTCRTFHSLAFGSVGKHYKEKGKLNFSKLSVYSLSFLLRNREGQSLFVRGKTVSQTLENFFASSDEEIWEEHTPIWYKNTHGERKLVSPKEKKINVEEAKEIWYNMKKLDGDVERKYKITCDGYLKLWQLSKPQLTGYDAIFVDEAQDCTPAIMDVVLSQRCGIILVGDPHQQIYTFRGAVNTLYSVPHTHVYYLTQSFRFGPEIAYVGATILDVCKKIRNKTLVGGNQEGDVRGRMKGKITILSRSNFNVFEDAVRLTERQRDTKIHVIGGLHRFDLSRIDDIWKLSQAADRQKKENLVINDSFIKKWEETRGFIGLKEYAEHVDDKDLQMKIAIVEKYRERVPELVQRIKSRHVLQEASADYIIGTVHQAKGLEFNTVLIADDFVTVSFLSGGNQRRNNFNIEQWQHRCRWIPLPLLHVAALRLSGTTDLFPGTAGTAHPALTKLCRALAASQSHPGWGQGPLSHPSSKFRWILEQDFRPGSRGTLQEEITSSDQSTCFVMLRCGEIPLIHWKKSNTLFSNTVKYPEKHFIPRNGLFPGACFIGKIYQFWLEVFHLSQLN</sequence>
<comment type="catalytic activity">
    <reaction evidence="18">
        <text>ATP + H2O = ADP + phosphate + H(+)</text>
        <dbReference type="Rhea" id="RHEA:13065"/>
        <dbReference type="ChEBI" id="CHEBI:15377"/>
        <dbReference type="ChEBI" id="CHEBI:15378"/>
        <dbReference type="ChEBI" id="CHEBI:30616"/>
        <dbReference type="ChEBI" id="CHEBI:43474"/>
        <dbReference type="ChEBI" id="CHEBI:456216"/>
        <dbReference type="EC" id="5.6.2.4"/>
    </reaction>
</comment>
<reference evidence="24 25" key="1">
    <citation type="journal article" date="2013" name="Science">
        <title>Genomic diversity and evolution of the head crest in the rock pigeon.</title>
        <authorList>
            <person name="Shapiro M.D."/>
            <person name="Kronenberg Z."/>
            <person name="Li C."/>
            <person name="Domyan E.T."/>
            <person name="Pan H."/>
            <person name="Campbell M."/>
            <person name="Tan H."/>
            <person name="Huff C.D."/>
            <person name="Hu H."/>
            <person name="Vickrey A.I."/>
            <person name="Nielsen S.C."/>
            <person name="Stringham S.A."/>
            <person name="Hu H."/>
            <person name="Willerslev E."/>
            <person name="Gilbert M.T."/>
            <person name="Yandell M."/>
            <person name="Zhang G."/>
            <person name="Wang J."/>
        </authorList>
    </citation>
    <scope>NUCLEOTIDE SEQUENCE [LARGE SCALE GENOMIC DNA]</scope>
    <source>
        <tissue evidence="24">Blood</tissue>
    </source>
</reference>
<dbReference type="STRING" id="8932.A0A2I0LXA7"/>
<keyword evidence="9" id="KW-0378">Hydrolase</keyword>
<keyword evidence="8" id="KW-0833">Ubl conjugation pathway</keyword>
<keyword evidence="14" id="KW-0413">Isomerase</keyword>
<dbReference type="GO" id="GO:0000724">
    <property type="term" value="P:double-strand break repair via homologous recombination"/>
    <property type="evidence" value="ECO:0007669"/>
    <property type="project" value="TreeGrafter"/>
</dbReference>
<dbReference type="Gene3D" id="1.20.1280.50">
    <property type="match status" value="1"/>
</dbReference>
<name>A0A2I0LXA7_COLLI</name>
<dbReference type="GO" id="GO:0005634">
    <property type="term" value="C:nucleus"/>
    <property type="evidence" value="ECO:0007669"/>
    <property type="project" value="UniProtKB-SubCell"/>
</dbReference>
<evidence type="ECO:0000256" key="19">
    <source>
        <dbReference type="ARBA" id="ARBA00071173"/>
    </source>
</evidence>
<dbReference type="SMART" id="SM00256">
    <property type="entry name" value="FBOX"/>
    <property type="match status" value="1"/>
</dbReference>
<evidence type="ECO:0000256" key="8">
    <source>
        <dbReference type="ARBA" id="ARBA00022786"/>
    </source>
</evidence>
<dbReference type="Pfam" id="PF00580">
    <property type="entry name" value="UvrD-helicase"/>
    <property type="match status" value="1"/>
</dbReference>
<evidence type="ECO:0000256" key="5">
    <source>
        <dbReference type="ARBA" id="ARBA00022454"/>
    </source>
</evidence>
<dbReference type="FunFam" id="1.20.1280.50:FF:000011">
    <property type="entry name" value="F-box DNA helicase 1"/>
    <property type="match status" value="1"/>
</dbReference>
<evidence type="ECO:0000256" key="3">
    <source>
        <dbReference type="ARBA" id="ARBA00004906"/>
    </source>
</evidence>
<dbReference type="InterPro" id="IPR000212">
    <property type="entry name" value="DNA_helicase_UvrD/REP"/>
</dbReference>
<evidence type="ECO:0000256" key="13">
    <source>
        <dbReference type="ARBA" id="ARBA00023204"/>
    </source>
</evidence>
<evidence type="ECO:0000256" key="16">
    <source>
        <dbReference type="ARBA" id="ARBA00034617"/>
    </source>
</evidence>
<dbReference type="GO" id="GO:0031297">
    <property type="term" value="P:replication fork processing"/>
    <property type="evidence" value="ECO:0007669"/>
    <property type="project" value="TreeGrafter"/>
</dbReference>
<dbReference type="EMBL" id="AKCR02000068">
    <property type="protein sequence ID" value="PKK22064.1"/>
    <property type="molecule type" value="Genomic_DNA"/>
</dbReference>
<comment type="catalytic activity">
    <reaction evidence="16">
        <text>Couples ATP hydrolysis with the unwinding of duplex DNA by translocating in the 3'-5' direction.</text>
        <dbReference type="EC" id="5.6.2.4"/>
    </reaction>
</comment>
<evidence type="ECO:0000256" key="1">
    <source>
        <dbReference type="ARBA" id="ARBA00004123"/>
    </source>
</evidence>
<dbReference type="SUPFAM" id="SSF52540">
    <property type="entry name" value="P-loop containing nucleoside triphosphate hydrolases"/>
    <property type="match status" value="1"/>
</dbReference>
<evidence type="ECO:0000313" key="25">
    <source>
        <dbReference type="Proteomes" id="UP000053872"/>
    </source>
</evidence>
<keyword evidence="5" id="KW-0158">Chromosome</keyword>
<evidence type="ECO:0000256" key="2">
    <source>
        <dbReference type="ARBA" id="ARBA00004286"/>
    </source>
</evidence>
<dbReference type="InterPro" id="IPR036047">
    <property type="entry name" value="F-box-like_dom_sf"/>
</dbReference>
<dbReference type="Pfam" id="PF12937">
    <property type="entry name" value="F-box-like"/>
    <property type="match status" value="1"/>
</dbReference>
<evidence type="ECO:0000256" key="14">
    <source>
        <dbReference type="ARBA" id="ARBA00023235"/>
    </source>
</evidence>
<dbReference type="GO" id="GO:0043138">
    <property type="term" value="F:3'-5' DNA helicase activity"/>
    <property type="evidence" value="ECO:0007669"/>
    <property type="project" value="UniProtKB-EC"/>
</dbReference>
<evidence type="ECO:0000256" key="17">
    <source>
        <dbReference type="ARBA" id="ARBA00034808"/>
    </source>
</evidence>
<evidence type="ECO:0000313" key="24">
    <source>
        <dbReference type="EMBL" id="PKK22064.1"/>
    </source>
</evidence>
<dbReference type="GO" id="GO:0005524">
    <property type="term" value="F:ATP binding"/>
    <property type="evidence" value="ECO:0007669"/>
    <property type="project" value="UniProtKB-KW"/>
</dbReference>
<comment type="subcellular location">
    <subcellularLocation>
        <location evidence="2">Chromosome</location>
    </subcellularLocation>
    <subcellularLocation>
        <location evidence="1">Nucleus</location>
    </subcellularLocation>
</comment>
<keyword evidence="12" id="KW-0238">DNA-binding</keyword>
<dbReference type="GO" id="GO:0003677">
    <property type="term" value="F:DNA binding"/>
    <property type="evidence" value="ECO:0007669"/>
    <property type="project" value="UniProtKB-KW"/>
</dbReference>
<dbReference type="Proteomes" id="UP000053872">
    <property type="component" value="Unassembled WGS sequence"/>
</dbReference>
<evidence type="ECO:0000256" key="11">
    <source>
        <dbReference type="ARBA" id="ARBA00022840"/>
    </source>
</evidence>
<evidence type="ECO:0000256" key="9">
    <source>
        <dbReference type="ARBA" id="ARBA00022801"/>
    </source>
</evidence>